<gene>
    <name evidence="1" type="ORF">NEZAVI_LOCUS2955</name>
</gene>
<protein>
    <submittedName>
        <fullName evidence="1">Uncharacterized protein</fullName>
    </submittedName>
</protein>
<dbReference type="AlphaFoldDB" id="A0A9P0EDZ2"/>
<accession>A0A9P0EDZ2</accession>
<keyword evidence="2" id="KW-1185">Reference proteome</keyword>
<sequence length="158" mass="17897">MEDIFSIWLQPDLKAVDTFNCNNGTQCSSLTGVFNCSKGTLLQVLAGLHRLQQGRWHHSGQRQGQPQAQRILQLHSFKRTRRLNAATAYLYQYTPFQLSPSKRALVAKLVALDFDDKRNILSVSFQSPLLRKLNLNEAVTASVVQEHFLVYYSATGIM</sequence>
<dbReference type="EMBL" id="OV725077">
    <property type="protein sequence ID" value="CAH1392061.1"/>
    <property type="molecule type" value="Genomic_DNA"/>
</dbReference>
<dbReference type="OrthoDB" id="6349518at2759"/>
<proteinExistence type="predicted"/>
<reference evidence="1" key="1">
    <citation type="submission" date="2022-01" db="EMBL/GenBank/DDBJ databases">
        <authorList>
            <person name="King R."/>
        </authorList>
    </citation>
    <scope>NUCLEOTIDE SEQUENCE</scope>
</reference>
<organism evidence="1 2">
    <name type="scientific">Nezara viridula</name>
    <name type="common">Southern green stink bug</name>
    <name type="synonym">Cimex viridulus</name>
    <dbReference type="NCBI Taxonomy" id="85310"/>
    <lineage>
        <taxon>Eukaryota</taxon>
        <taxon>Metazoa</taxon>
        <taxon>Ecdysozoa</taxon>
        <taxon>Arthropoda</taxon>
        <taxon>Hexapoda</taxon>
        <taxon>Insecta</taxon>
        <taxon>Pterygota</taxon>
        <taxon>Neoptera</taxon>
        <taxon>Paraneoptera</taxon>
        <taxon>Hemiptera</taxon>
        <taxon>Heteroptera</taxon>
        <taxon>Panheteroptera</taxon>
        <taxon>Pentatomomorpha</taxon>
        <taxon>Pentatomoidea</taxon>
        <taxon>Pentatomidae</taxon>
        <taxon>Pentatominae</taxon>
        <taxon>Nezara</taxon>
    </lineage>
</organism>
<name>A0A9P0EDZ2_NEZVI</name>
<dbReference type="Proteomes" id="UP001152798">
    <property type="component" value="Chromosome 1"/>
</dbReference>
<evidence type="ECO:0000313" key="2">
    <source>
        <dbReference type="Proteomes" id="UP001152798"/>
    </source>
</evidence>
<evidence type="ECO:0000313" key="1">
    <source>
        <dbReference type="EMBL" id="CAH1392061.1"/>
    </source>
</evidence>